<dbReference type="AlphaFoldDB" id="A0A8J3TR98"/>
<dbReference type="PRINTS" id="PR00080">
    <property type="entry name" value="SDRFAMILY"/>
</dbReference>
<dbReference type="SMART" id="SM00822">
    <property type="entry name" value="PKS_KR"/>
    <property type="match status" value="1"/>
</dbReference>
<dbReference type="InterPro" id="IPR002347">
    <property type="entry name" value="SDR_fam"/>
</dbReference>
<dbReference type="PRINTS" id="PR00081">
    <property type="entry name" value="GDHRDH"/>
</dbReference>
<name>A0A8J3TR98_9ACTN</name>
<organism evidence="3 4">
    <name type="scientific">Planotetraspora mira</name>
    <dbReference type="NCBI Taxonomy" id="58121"/>
    <lineage>
        <taxon>Bacteria</taxon>
        <taxon>Bacillati</taxon>
        <taxon>Actinomycetota</taxon>
        <taxon>Actinomycetes</taxon>
        <taxon>Streptosporangiales</taxon>
        <taxon>Streptosporangiaceae</taxon>
        <taxon>Planotetraspora</taxon>
    </lineage>
</organism>
<dbReference type="InterPro" id="IPR036291">
    <property type="entry name" value="NAD(P)-bd_dom_sf"/>
</dbReference>
<evidence type="ECO:0000259" key="2">
    <source>
        <dbReference type="SMART" id="SM00822"/>
    </source>
</evidence>
<sequence length="246" mass="25644">MELQNQTALITGAGSGIGQATAILFAREGASVILAGRRADRLEAVVKEIEAEGGTARYVAADISDLDDVRRLAEEAAGVDILVNNAGIFPFASTADQTVEDFDRLFDTNVRGTYFLTAPLLQKMAARGSGSVVTVTTIADIEGMPNAGVYGGTKAALASLTRSWSTEFAGTGVRVNAVAPGNTKTDAVVDVLGEQELEEWARTGNPIGRIGRPSEIAEAILFLASSRSSFVTGVELAVDGGYTTRG</sequence>
<dbReference type="SUPFAM" id="SSF51735">
    <property type="entry name" value="NAD(P)-binding Rossmann-fold domains"/>
    <property type="match status" value="1"/>
</dbReference>
<dbReference type="PANTHER" id="PTHR43975:SF2">
    <property type="entry name" value="EG:BACR7A4.14 PROTEIN-RELATED"/>
    <property type="match status" value="1"/>
</dbReference>
<feature type="domain" description="Ketoreductase" evidence="2">
    <location>
        <begin position="6"/>
        <end position="144"/>
    </location>
</feature>
<evidence type="ECO:0000313" key="3">
    <source>
        <dbReference type="EMBL" id="GII29937.1"/>
    </source>
</evidence>
<dbReference type="FunFam" id="3.40.50.720:FF:000084">
    <property type="entry name" value="Short-chain dehydrogenase reductase"/>
    <property type="match status" value="1"/>
</dbReference>
<dbReference type="Pfam" id="PF13561">
    <property type="entry name" value="adh_short_C2"/>
    <property type="match status" value="1"/>
</dbReference>
<proteinExistence type="predicted"/>
<keyword evidence="4" id="KW-1185">Reference proteome</keyword>
<dbReference type="GO" id="GO:0016491">
    <property type="term" value="F:oxidoreductase activity"/>
    <property type="evidence" value="ECO:0007669"/>
    <property type="project" value="UniProtKB-KW"/>
</dbReference>
<dbReference type="CDD" id="cd05233">
    <property type="entry name" value="SDR_c"/>
    <property type="match status" value="1"/>
</dbReference>
<keyword evidence="1" id="KW-0560">Oxidoreductase</keyword>
<comment type="caution">
    <text evidence="3">The sequence shown here is derived from an EMBL/GenBank/DDBJ whole genome shotgun (WGS) entry which is preliminary data.</text>
</comment>
<dbReference type="PANTHER" id="PTHR43975">
    <property type="entry name" value="ZGC:101858"/>
    <property type="match status" value="1"/>
</dbReference>
<evidence type="ECO:0000256" key="1">
    <source>
        <dbReference type="ARBA" id="ARBA00023002"/>
    </source>
</evidence>
<dbReference type="Proteomes" id="UP000650628">
    <property type="component" value="Unassembled WGS sequence"/>
</dbReference>
<dbReference type="InterPro" id="IPR057326">
    <property type="entry name" value="KR_dom"/>
</dbReference>
<gene>
    <name evidence="3" type="ORF">Pmi06nite_33790</name>
</gene>
<evidence type="ECO:0000313" key="4">
    <source>
        <dbReference type="Proteomes" id="UP000650628"/>
    </source>
</evidence>
<reference evidence="3 4" key="1">
    <citation type="submission" date="2021-01" db="EMBL/GenBank/DDBJ databases">
        <title>Whole genome shotgun sequence of Planotetraspora mira NBRC 15435.</title>
        <authorList>
            <person name="Komaki H."/>
            <person name="Tamura T."/>
        </authorList>
    </citation>
    <scope>NUCLEOTIDE SEQUENCE [LARGE SCALE GENOMIC DNA]</scope>
    <source>
        <strain evidence="3 4">NBRC 15435</strain>
    </source>
</reference>
<protein>
    <submittedName>
        <fullName evidence="3">Short-chain dehydrogenase</fullName>
    </submittedName>
</protein>
<dbReference type="RefSeq" id="WP_203953924.1">
    <property type="nucleotide sequence ID" value="NZ_BOOO01000017.1"/>
</dbReference>
<dbReference type="EMBL" id="BOOO01000017">
    <property type="protein sequence ID" value="GII29937.1"/>
    <property type="molecule type" value="Genomic_DNA"/>
</dbReference>
<dbReference type="Gene3D" id="3.40.50.720">
    <property type="entry name" value="NAD(P)-binding Rossmann-like Domain"/>
    <property type="match status" value="1"/>
</dbReference>
<dbReference type="NCBIfam" id="NF005559">
    <property type="entry name" value="PRK07231.1"/>
    <property type="match status" value="1"/>
</dbReference>
<accession>A0A8J3TR98</accession>